<gene>
    <name evidence="3" type="ORF">GLAREA_02382</name>
</gene>
<dbReference type="HOGENOM" id="CLU_506269_0_0_1"/>
<reference evidence="3 4" key="1">
    <citation type="journal article" date="2013" name="BMC Genomics">
        <title>Genomics-driven discovery of the pneumocandin biosynthetic gene cluster in the fungus Glarea lozoyensis.</title>
        <authorList>
            <person name="Chen L."/>
            <person name="Yue Q."/>
            <person name="Zhang X."/>
            <person name="Xiang M."/>
            <person name="Wang C."/>
            <person name="Li S."/>
            <person name="Che Y."/>
            <person name="Ortiz-Lopez F.J."/>
            <person name="Bills G.F."/>
            <person name="Liu X."/>
            <person name="An Z."/>
        </authorList>
    </citation>
    <scope>NUCLEOTIDE SEQUENCE [LARGE SCALE GENOMIC DNA]</scope>
    <source>
        <strain evidence="4">ATCC 20868 / MF5171</strain>
    </source>
</reference>
<dbReference type="KEGG" id="glz:GLAREA_02382"/>
<dbReference type="InterPro" id="IPR010730">
    <property type="entry name" value="HET"/>
</dbReference>
<organism evidence="3 4">
    <name type="scientific">Glarea lozoyensis (strain ATCC 20868 / MF5171)</name>
    <dbReference type="NCBI Taxonomy" id="1116229"/>
    <lineage>
        <taxon>Eukaryota</taxon>
        <taxon>Fungi</taxon>
        <taxon>Dikarya</taxon>
        <taxon>Ascomycota</taxon>
        <taxon>Pezizomycotina</taxon>
        <taxon>Leotiomycetes</taxon>
        <taxon>Helotiales</taxon>
        <taxon>Helotiaceae</taxon>
        <taxon>Glarea</taxon>
    </lineage>
</organism>
<dbReference type="Pfam" id="PF06985">
    <property type="entry name" value="HET"/>
    <property type="match status" value="1"/>
</dbReference>
<evidence type="ECO:0000313" key="4">
    <source>
        <dbReference type="Proteomes" id="UP000016922"/>
    </source>
</evidence>
<dbReference type="eggNOG" id="KOG4177">
    <property type="taxonomic scope" value="Eukaryota"/>
</dbReference>
<accession>S3CMN2</accession>
<dbReference type="AlphaFoldDB" id="S3CMN2"/>
<dbReference type="EMBL" id="KE145370">
    <property type="protein sequence ID" value="EPE26469.1"/>
    <property type="molecule type" value="Genomic_DNA"/>
</dbReference>
<evidence type="ECO:0000259" key="2">
    <source>
        <dbReference type="Pfam" id="PF26640"/>
    </source>
</evidence>
<dbReference type="RefSeq" id="XP_008085659.1">
    <property type="nucleotide sequence ID" value="XM_008087468.1"/>
</dbReference>
<dbReference type="GeneID" id="19461439"/>
<protein>
    <submittedName>
        <fullName evidence="3">HET-containing protein</fullName>
    </submittedName>
</protein>
<keyword evidence="4" id="KW-1185">Reference proteome</keyword>
<dbReference type="PANTHER" id="PTHR10622">
    <property type="entry name" value="HET DOMAIN-CONTAINING PROTEIN"/>
    <property type="match status" value="1"/>
</dbReference>
<feature type="domain" description="DUF8212" evidence="2">
    <location>
        <begin position="182"/>
        <end position="203"/>
    </location>
</feature>
<name>S3CMN2_GLAL2</name>
<dbReference type="PANTHER" id="PTHR10622:SF10">
    <property type="entry name" value="HET DOMAIN-CONTAINING PROTEIN"/>
    <property type="match status" value="1"/>
</dbReference>
<dbReference type="Proteomes" id="UP000016922">
    <property type="component" value="Unassembled WGS sequence"/>
</dbReference>
<sequence length="538" mass="61185">MEKVGYAKIDSACIQTAKDGLEWLWVDTCCIDKSNSAELSEAINSMYKWYENSVVCYALLEDDASIRSTAANVWYNFHHDRWFSRGWTLQELIAPTTVRFFDKNWSYLTSKANATSSSRLEELTGIPADVIVDPSLIQFYGVAAKMSWASGRKTTRIEDTAYSLMGLFKVNMPLLYGEGKSAFIRLQEEILKDSDDHSIFAWDFQDGHEREMFRFRGVLADDPSRFAASAFIAPGSRRSEDGLTLSARPYSMTNKGLRIHLRKVFSKKLDCFVALLDCKSGKTIQNRSSHIVMILDQAPLSPAGTFLRGTTRYLQENFAQQELKAPDGPSEIYILKNFQIRTQVQDVRGLYDHYETCLIRSESMLKSGYVIEPSCLPSGADWHDRYQMIHFPHRIQSLLARRIIAVGFHNVDRGSDCSLLLSVPRRIGDECVRILDHKIDQAANSGSLGHVYEREFLPAKKWPLGDDTYCYSKINNQFFTARVIKDEVMGRKIIIVDIGVSDKGYTEFDSEGAAVDLSVDRQIVLQGFIENREKGWVF</sequence>
<dbReference type="STRING" id="1116229.S3CMN2"/>
<dbReference type="Pfam" id="PF26640">
    <property type="entry name" value="DUF8212"/>
    <property type="match status" value="1"/>
</dbReference>
<evidence type="ECO:0000259" key="1">
    <source>
        <dbReference type="Pfam" id="PF06985"/>
    </source>
</evidence>
<evidence type="ECO:0000313" key="3">
    <source>
        <dbReference type="EMBL" id="EPE26469.1"/>
    </source>
</evidence>
<dbReference type="InterPro" id="IPR058525">
    <property type="entry name" value="DUF8212"/>
</dbReference>
<dbReference type="OrthoDB" id="674604at2759"/>
<proteinExistence type="predicted"/>
<feature type="domain" description="Heterokaryon incompatibility" evidence="1">
    <location>
        <begin position="9"/>
        <end position="65"/>
    </location>
</feature>